<feature type="compositionally biased region" description="Basic residues" evidence="1">
    <location>
        <begin position="291"/>
        <end position="302"/>
    </location>
</feature>
<evidence type="ECO:0000256" key="1">
    <source>
        <dbReference type="SAM" id="MobiDB-lite"/>
    </source>
</evidence>
<feature type="region of interest" description="Disordered" evidence="1">
    <location>
        <begin position="517"/>
        <end position="568"/>
    </location>
</feature>
<feature type="region of interest" description="Disordered" evidence="1">
    <location>
        <begin position="152"/>
        <end position="307"/>
    </location>
</feature>
<evidence type="ECO:0000313" key="3">
    <source>
        <dbReference type="EMBL" id="KAF1955271.1"/>
    </source>
</evidence>
<reference evidence="3" key="1">
    <citation type="journal article" date="2020" name="Stud. Mycol.">
        <title>101 Dothideomycetes genomes: a test case for predicting lifestyles and emergence of pathogens.</title>
        <authorList>
            <person name="Haridas S."/>
            <person name="Albert R."/>
            <person name="Binder M."/>
            <person name="Bloem J."/>
            <person name="Labutti K."/>
            <person name="Salamov A."/>
            <person name="Andreopoulos B."/>
            <person name="Baker S."/>
            <person name="Barry K."/>
            <person name="Bills G."/>
            <person name="Bluhm B."/>
            <person name="Cannon C."/>
            <person name="Castanera R."/>
            <person name="Culley D."/>
            <person name="Daum C."/>
            <person name="Ezra D."/>
            <person name="Gonzalez J."/>
            <person name="Henrissat B."/>
            <person name="Kuo A."/>
            <person name="Liang C."/>
            <person name="Lipzen A."/>
            <person name="Lutzoni F."/>
            <person name="Magnuson J."/>
            <person name="Mondo S."/>
            <person name="Nolan M."/>
            <person name="Ohm R."/>
            <person name="Pangilinan J."/>
            <person name="Park H.-J."/>
            <person name="Ramirez L."/>
            <person name="Alfaro M."/>
            <person name="Sun H."/>
            <person name="Tritt A."/>
            <person name="Yoshinaga Y."/>
            <person name="Zwiers L.-H."/>
            <person name="Turgeon B."/>
            <person name="Goodwin S."/>
            <person name="Spatafora J."/>
            <person name="Crous P."/>
            <person name="Grigoriev I."/>
        </authorList>
    </citation>
    <scope>NUCLEOTIDE SEQUENCE</scope>
    <source>
        <strain evidence="3">CBS 675.92</strain>
    </source>
</reference>
<dbReference type="InterPro" id="IPR055781">
    <property type="entry name" value="DUF7357"/>
</dbReference>
<sequence>MRLRLSVQRNNLPASNILWNVPDTNSPQAYTIARLLEDVNQVLPLEAEQWGLEDYVVEVNGFECLHFSPVSQTLKDDDLVSIRPLLTAEVRSRTLCGRYQISEDGRHLLDGIPFGRPYLRQPHRPSVRIPPRKRQRLEDDVGIRAEATDVAGLITENGGPFLQTNGGSHDDPIHDEEEESDEEYVVKHDKKRSRSDKGIKQVQFVQAREEESDDSEDDEEFAPSDEDESANASATSSSDTSTASDSDDSSSSNSNSDSDSDSDSSSDDSEDESVNAGSSNNRETPFGKGSKYTKIRNKRRKESRQLRELKRAGEIDLNATLADYRQYKEAHQLVSIQDIIGIPAKAMAAPNGKRKHLEDIEGEVANIDEAAELEARKRKMLAEFEEQTQEEGPLTHTQDDVQMEDSVAEATVARPDTPPEQLSSRKPEPMVERPSKRLRPDTAAIGRMLARQTRTLDKKPAKGKKPVAESPPEPEGINDPDFWKSRVKLSAFECWEEDHELSTPPFPFKQHWDPASQLMREQLKKKKDAKAKKKKHTVVSDSEEEDNEKLILNYDDSPETAKQDSDPTAAIESQLLQDVEVAAHSDLPELPEDVASLPALQMTDIQVGAIVATKLWVIDPKTVTPEITAYKTAIVEKEGDSGHGAGRFRLRLAERDVPKKVEKQVDAEGNKIRSAHNDFHMDGDDEDDEEDPSIWEGSFAELVEPKLVQAAKSEV</sequence>
<feature type="compositionally biased region" description="Acidic residues" evidence="1">
    <location>
        <begin position="258"/>
        <end position="273"/>
    </location>
</feature>
<evidence type="ECO:0000259" key="2">
    <source>
        <dbReference type="Pfam" id="PF24054"/>
    </source>
</evidence>
<proteinExistence type="predicted"/>
<feature type="region of interest" description="Disordered" evidence="1">
    <location>
        <begin position="381"/>
        <end position="482"/>
    </location>
</feature>
<dbReference type="Proteomes" id="UP000800035">
    <property type="component" value="Unassembled WGS sequence"/>
</dbReference>
<feature type="compositionally biased region" description="Acidic residues" evidence="1">
    <location>
        <begin position="173"/>
        <end position="183"/>
    </location>
</feature>
<feature type="compositionally biased region" description="Basic and acidic residues" evidence="1">
    <location>
        <begin position="660"/>
        <end position="682"/>
    </location>
</feature>
<accession>A0A6A5TRK6</accession>
<feature type="region of interest" description="Disordered" evidence="1">
    <location>
        <begin position="660"/>
        <end position="693"/>
    </location>
</feature>
<feature type="region of interest" description="Disordered" evidence="1">
    <location>
        <begin position="120"/>
        <end position="139"/>
    </location>
</feature>
<evidence type="ECO:0000313" key="4">
    <source>
        <dbReference type="Proteomes" id="UP000800035"/>
    </source>
</evidence>
<feature type="compositionally biased region" description="Basic residues" evidence="1">
    <location>
        <begin position="523"/>
        <end position="537"/>
    </location>
</feature>
<feature type="compositionally biased region" description="Low complexity" evidence="1">
    <location>
        <begin position="230"/>
        <end position="257"/>
    </location>
</feature>
<organism evidence="3 4">
    <name type="scientific">Byssothecium circinans</name>
    <dbReference type="NCBI Taxonomy" id="147558"/>
    <lineage>
        <taxon>Eukaryota</taxon>
        <taxon>Fungi</taxon>
        <taxon>Dikarya</taxon>
        <taxon>Ascomycota</taxon>
        <taxon>Pezizomycotina</taxon>
        <taxon>Dothideomycetes</taxon>
        <taxon>Pleosporomycetidae</taxon>
        <taxon>Pleosporales</taxon>
        <taxon>Massarineae</taxon>
        <taxon>Massarinaceae</taxon>
        <taxon>Byssothecium</taxon>
    </lineage>
</organism>
<protein>
    <recommendedName>
        <fullName evidence="2">DUF7357 domain-containing protein</fullName>
    </recommendedName>
</protein>
<dbReference type="Pfam" id="PF24054">
    <property type="entry name" value="DUF7357"/>
    <property type="match status" value="1"/>
</dbReference>
<feature type="domain" description="DUF7357" evidence="2">
    <location>
        <begin position="1"/>
        <end position="132"/>
    </location>
</feature>
<gene>
    <name evidence="3" type="ORF">CC80DRAFT_447641</name>
</gene>
<feature type="compositionally biased region" description="Basic residues" evidence="1">
    <location>
        <begin position="121"/>
        <end position="135"/>
    </location>
</feature>
<name>A0A6A5TRK6_9PLEO</name>
<feature type="compositionally biased region" description="Basic and acidic residues" evidence="1">
    <location>
        <begin position="423"/>
        <end position="440"/>
    </location>
</feature>
<keyword evidence="4" id="KW-1185">Reference proteome</keyword>
<dbReference type="EMBL" id="ML976995">
    <property type="protein sequence ID" value="KAF1955271.1"/>
    <property type="molecule type" value="Genomic_DNA"/>
</dbReference>
<dbReference type="AlphaFoldDB" id="A0A6A5TRK6"/>
<feature type="compositionally biased region" description="Acidic residues" evidence="1">
    <location>
        <begin position="210"/>
        <end position="229"/>
    </location>
</feature>
<feature type="compositionally biased region" description="Acidic residues" evidence="1">
    <location>
        <begin position="683"/>
        <end position="693"/>
    </location>
</feature>
<dbReference type="OrthoDB" id="5368821at2759"/>